<evidence type="ECO:0000313" key="2">
    <source>
        <dbReference type="EMBL" id="WVZ62236.1"/>
    </source>
</evidence>
<feature type="compositionally biased region" description="Basic residues" evidence="1">
    <location>
        <begin position="99"/>
        <end position="110"/>
    </location>
</feature>
<evidence type="ECO:0000256" key="1">
    <source>
        <dbReference type="SAM" id="MobiDB-lite"/>
    </source>
</evidence>
<dbReference type="AlphaFoldDB" id="A0AAQ3SX24"/>
<gene>
    <name evidence="2" type="ORF">U9M48_012002</name>
</gene>
<name>A0AAQ3SX24_PASNO</name>
<dbReference type="EMBL" id="CP144747">
    <property type="protein sequence ID" value="WVZ62236.1"/>
    <property type="molecule type" value="Genomic_DNA"/>
</dbReference>
<dbReference type="Proteomes" id="UP001341281">
    <property type="component" value="Chromosome 03"/>
</dbReference>
<feature type="compositionally biased region" description="Pro residues" evidence="1">
    <location>
        <begin position="18"/>
        <end position="29"/>
    </location>
</feature>
<reference evidence="2 3" key="1">
    <citation type="submission" date="2024-02" db="EMBL/GenBank/DDBJ databases">
        <title>High-quality chromosome-scale genome assembly of Pensacola bahiagrass (Paspalum notatum Flugge var. saurae).</title>
        <authorList>
            <person name="Vega J.M."/>
            <person name="Podio M."/>
            <person name="Orjuela J."/>
            <person name="Siena L.A."/>
            <person name="Pessino S.C."/>
            <person name="Combes M.C."/>
            <person name="Mariac C."/>
            <person name="Albertini E."/>
            <person name="Pupilli F."/>
            <person name="Ortiz J.P.A."/>
            <person name="Leblanc O."/>
        </authorList>
    </citation>
    <scope>NUCLEOTIDE SEQUENCE [LARGE SCALE GENOMIC DNA]</scope>
    <source>
        <strain evidence="2">R1</strain>
        <tissue evidence="2">Leaf</tissue>
    </source>
</reference>
<sequence>MRRRRRGGVGPPQRAPRRSPPPRPPPPPVRRGRRAVQRPLQPLAPSLGRPPGPAVPASRRTGPRAALRARGARSPRGPRAPVPAHRRRRRRPGGCGRGTRPRRTPPHRHSGFPECGAGGSEEARGGRGWGRGCHRAALPQQGRTALPPPRLPSPGVATVQRAHEAHRASPGARQVPRRLRRRQLPLVSAVPFVAGTLALRCSGGVQSRYLFRVSRQCEFA</sequence>
<protein>
    <submittedName>
        <fullName evidence="2">Uncharacterized protein</fullName>
    </submittedName>
</protein>
<feature type="region of interest" description="Disordered" evidence="1">
    <location>
        <begin position="1"/>
        <end position="134"/>
    </location>
</feature>
<feature type="compositionally biased region" description="Low complexity" evidence="1">
    <location>
        <begin position="59"/>
        <end position="83"/>
    </location>
</feature>
<proteinExistence type="predicted"/>
<keyword evidence="3" id="KW-1185">Reference proteome</keyword>
<accession>A0AAQ3SX24</accession>
<evidence type="ECO:0000313" key="3">
    <source>
        <dbReference type="Proteomes" id="UP001341281"/>
    </source>
</evidence>
<organism evidence="2 3">
    <name type="scientific">Paspalum notatum var. saurae</name>
    <dbReference type="NCBI Taxonomy" id="547442"/>
    <lineage>
        <taxon>Eukaryota</taxon>
        <taxon>Viridiplantae</taxon>
        <taxon>Streptophyta</taxon>
        <taxon>Embryophyta</taxon>
        <taxon>Tracheophyta</taxon>
        <taxon>Spermatophyta</taxon>
        <taxon>Magnoliopsida</taxon>
        <taxon>Liliopsida</taxon>
        <taxon>Poales</taxon>
        <taxon>Poaceae</taxon>
        <taxon>PACMAD clade</taxon>
        <taxon>Panicoideae</taxon>
        <taxon>Andropogonodae</taxon>
        <taxon>Paspaleae</taxon>
        <taxon>Paspalinae</taxon>
        <taxon>Paspalum</taxon>
    </lineage>
</organism>